<dbReference type="PANTHER" id="PTHR45828">
    <property type="entry name" value="CYTOCHROME B561/FERRIC REDUCTASE TRANSMEMBRANE"/>
    <property type="match status" value="1"/>
</dbReference>
<sequence length="450" mass="48828">MGSGMLCTRALVFLHLLYFVRSFSLGPPDGACITRTPNHATAEAQTTDCPYRIEAHNWIPGVGTDMILQEEGNGTFKGFLLSVQHPNGMLLGSMTSELVSPSDAKVGEACMGTSMSHKDPKPKNYVVLKWKAPDDLDVNVKVIIRLTVVKEFTTFYVDCNPFYLEVDPSYLTTATSTTASTTSTATSATSTTAAPPTTRPTTTTTTIPTTTTTTIPTTTTTARPTTTTTSRPTTTTTTTTKLTTTPTTTTTTRPTTTTTTTTKPTTTPTTTTPTTTTPTTTTTTTTTPTTTTTTTTTPTTTTTTTAKASVTKTSTRMTTTTPRPTTTVRSQPSTTLRAEVYPQFTSTIRSTTRRLTSTMKIITPRATTSREIIENAEDEDYFTKRANLKHDILSDTECMENGNFFRVLPDTQCRRYSQNAVHEVQCPTPLVFDPVQCSCNWPSQSPPCQI</sequence>
<dbReference type="EMBL" id="VXIV02002203">
    <property type="protein sequence ID" value="KAF6026820.1"/>
    <property type="molecule type" value="Genomic_DNA"/>
</dbReference>
<evidence type="ECO:0000313" key="4">
    <source>
        <dbReference type="EMBL" id="KAF6026820.1"/>
    </source>
</evidence>
<accession>A0A7J7JKH9</accession>
<keyword evidence="5" id="KW-1185">Reference proteome</keyword>
<dbReference type="InterPro" id="IPR002861">
    <property type="entry name" value="Reeler_dom"/>
</dbReference>
<dbReference type="InterPro" id="IPR051237">
    <property type="entry name" value="Ferric-chelate_Red/DefProt"/>
</dbReference>
<evidence type="ECO:0000313" key="5">
    <source>
        <dbReference type="Proteomes" id="UP000593567"/>
    </source>
</evidence>
<evidence type="ECO:0000259" key="3">
    <source>
        <dbReference type="PROSITE" id="PS51019"/>
    </source>
</evidence>
<dbReference type="Proteomes" id="UP000593567">
    <property type="component" value="Unassembled WGS sequence"/>
</dbReference>
<organism evidence="4 5">
    <name type="scientific">Bugula neritina</name>
    <name type="common">Brown bryozoan</name>
    <name type="synonym">Sertularia neritina</name>
    <dbReference type="NCBI Taxonomy" id="10212"/>
    <lineage>
        <taxon>Eukaryota</taxon>
        <taxon>Metazoa</taxon>
        <taxon>Spiralia</taxon>
        <taxon>Lophotrochozoa</taxon>
        <taxon>Bryozoa</taxon>
        <taxon>Gymnolaemata</taxon>
        <taxon>Cheilostomatida</taxon>
        <taxon>Flustrina</taxon>
        <taxon>Buguloidea</taxon>
        <taxon>Bugulidae</taxon>
        <taxon>Bugula</taxon>
    </lineage>
</organism>
<comment type="caution">
    <text evidence="4">The sequence shown here is derived from an EMBL/GenBank/DDBJ whole genome shotgun (WGS) entry which is preliminary data.</text>
</comment>
<reference evidence="4" key="1">
    <citation type="submission" date="2020-06" db="EMBL/GenBank/DDBJ databases">
        <title>Draft genome of Bugula neritina, a colonial animal packing powerful symbionts and potential medicines.</title>
        <authorList>
            <person name="Rayko M."/>
        </authorList>
    </citation>
    <scope>NUCLEOTIDE SEQUENCE [LARGE SCALE GENOMIC DNA]</scope>
    <source>
        <strain evidence="4">Kwan_BN1</strain>
    </source>
</reference>
<keyword evidence="2" id="KW-0732">Signal</keyword>
<evidence type="ECO:0000256" key="2">
    <source>
        <dbReference type="SAM" id="SignalP"/>
    </source>
</evidence>
<proteinExistence type="predicted"/>
<dbReference type="Gene3D" id="2.170.140.10">
    <property type="entry name" value="Chitin binding domain"/>
    <property type="match status" value="1"/>
</dbReference>
<dbReference type="GO" id="GO:0016020">
    <property type="term" value="C:membrane"/>
    <property type="evidence" value="ECO:0007669"/>
    <property type="project" value="TreeGrafter"/>
</dbReference>
<feature type="chain" id="PRO_5029758848" description="Reelin domain-containing protein" evidence="2">
    <location>
        <begin position="23"/>
        <end position="450"/>
    </location>
</feature>
<gene>
    <name evidence="4" type="ORF">EB796_014884</name>
</gene>
<feature type="domain" description="Reelin" evidence="3">
    <location>
        <begin position="17"/>
        <end position="180"/>
    </location>
</feature>
<protein>
    <recommendedName>
        <fullName evidence="3">Reelin domain-containing protein</fullName>
    </recommendedName>
</protein>
<name>A0A7J7JKH9_BUGNE</name>
<dbReference type="OrthoDB" id="2419613at2759"/>
<dbReference type="AlphaFoldDB" id="A0A7J7JKH9"/>
<dbReference type="CDD" id="cd08544">
    <property type="entry name" value="Reeler"/>
    <property type="match status" value="1"/>
</dbReference>
<feature type="signal peptide" evidence="2">
    <location>
        <begin position="1"/>
        <end position="22"/>
    </location>
</feature>
<feature type="region of interest" description="Disordered" evidence="1">
    <location>
        <begin position="177"/>
        <end position="333"/>
    </location>
</feature>
<evidence type="ECO:0000256" key="1">
    <source>
        <dbReference type="SAM" id="MobiDB-lite"/>
    </source>
</evidence>
<dbReference type="PROSITE" id="PS51019">
    <property type="entry name" value="REELIN"/>
    <property type="match status" value="1"/>
</dbReference>
<dbReference type="Pfam" id="PF02014">
    <property type="entry name" value="Reeler"/>
    <property type="match status" value="1"/>
</dbReference>
<dbReference type="PANTHER" id="PTHR45828:SF9">
    <property type="entry name" value="CELL WALL INTEGRITY AND STRESS RESPONSE COMPONENT 4-LIKE-RELATED"/>
    <property type="match status" value="1"/>
</dbReference>